<dbReference type="EMBL" id="ABJB010789772">
    <property type="status" value="NOT_ANNOTATED_CDS"/>
    <property type="molecule type" value="Genomic_DNA"/>
</dbReference>
<reference evidence="3" key="2">
    <citation type="submission" date="2020-05" db="UniProtKB">
        <authorList>
            <consortium name="EnsemblMetazoa"/>
        </authorList>
    </citation>
    <scope>IDENTIFICATION</scope>
    <source>
        <strain evidence="3">wikel</strain>
    </source>
</reference>
<gene>
    <name evidence="2" type="ORF">IscW_ISCW001189</name>
</gene>
<organism>
    <name type="scientific">Ixodes scapularis</name>
    <name type="common">Black-legged tick</name>
    <name type="synonym">Deer tick</name>
    <dbReference type="NCBI Taxonomy" id="6945"/>
    <lineage>
        <taxon>Eukaryota</taxon>
        <taxon>Metazoa</taxon>
        <taxon>Ecdysozoa</taxon>
        <taxon>Arthropoda</taxon>
        <taxon>Chelicerata</taxon>
        <taxon>Arachnida</taxon>
        <taxon>Acari</taxon>
        <taxon>Parasitiformes</taxon>
        <taxon>Ixodida</taxon>
        <taxon>Ixodoidea</taxon>
        <taxon>Ixodidae</taxon>
        <taxon>Ixodinae</taxon>
        <taxon>Ixodes</taxon>
    </lineage>
</organism>
<feature type="region of interest" description="Disordered" evidence="1">
    <location>
        <begin position="112"/>
        <end position="138"/>
    </location>
</feature>
<dbReference type="EMBL" id="DS637203">
    <property type="protein sequence ID" value="EEC01630.1"/>
    <property type="molecule type" value="Genomic_DNA"/>
</dbReference>
<dbReference type="VEuPathDB" id="VectorBase:ISCI001189"/>
<sequence length="138" mass="15439">MSNLPNHKCCHTKTKGLKLHVSDSASDSNESQQRRFLTVTCSVARFFGFLENVASIACSRHFQAVCLVVRERSGSPSLVSSLAKSLTRSLYLKPFQKFVKLVSPPDCQKRRRNIANISRPGTSEFGSTRSPPEQQCHR</sequence>
<dbReference type="Proteomes" id="UP000001555">
    <property type="component" value="Unassembled WGS sequence"/>
</dbReference>
<evidence type="ECO:0000256" key="1">
    <source>
        <dbReference type="SAM" id="MobiDB-lite"/>
    </source>
</evidence>
<dbReference type="HOGENOM" id="CLU_1857472_0_0_1"/>
<dbReference type="PaxDb" id="6945-B7P4V8"/>
<reference evidence="2 4" key="1">
    <citation type="submission" date="2008-03" db="EMBL/GenBank/DDBJ databases">
        <title>Annotation of Ixodes scapularis.</title>
        <authorList>
            <consortium name="Ixodes scapularis Genome Project Consortium"/>
            <person name="Caler E."/>
            <person name="Hannick L.I."/>
            <person name="Bidwell S."/>
            <person name="Joardar V."/>
            <person name="Thiagarajan M."/>
            <person name="Amedeo P."/>
            <person name="Galinsky K.J."/>
            <person name="Schobel S."/>
            <person name="Inman J."/>
            <person name="Hostetler J."/>
            <person name="Miller J."/>
            <person name="Hammond M."/>
            <person name="Megy K."/>
            <person name="Lawson D."/>
            <person name="Kodira C."/>
            <person name="Sutton G."/>
            <person name="Meyer J."/>
            <person name="Hill C.A."/>
            <person name="Birren B."/>
            <person name="Nene V."/>
            <person name="Collins F."/>
            <person name="Alarcon-Chaidez F."/>
            <person name="Wikel S."/>
            <person name="Strausberg R."/>
        </authorList>
    </citation>
    <scope>NUCLEOTIDE SEQUENCE [LARGE SCALE GENOMIC DNA]</scope>
    <source>
        <strain evidence="4">Wikel</strain>
        <strain evidence="2">Wikel colony</strain>
    </source>
</reference>
<evidence type="ECO:0000313" key="2">
    <source>
        <dbReference type="EMBL" id="EEC01630.1"/>
    </source>
</evidence>
<dbReference type="AlphaFoldDB" id="B7P4V8"/>
<protein>
    <submittedName>
        <fullName evidence="2 3">Uncharacterized protein</fullName>
    </submittedName>
</protein>
<keyword evidence="4" id="KW-1185">Reference proteome</keyword>
<dbReference type="VEuPathDB" id="VectorBase:ISCW001189"/>
<proteinExistence type="predicted"/>
<name>B7P4V8_IXOSC</name>
<dbReference type="InParanoid" id="B7P4V8"/>
<evidence type="ECO:0000313" key="4">
    <source>
        <dbReference type="Proteomes" id="UP000001555"/>
    </source>
</evidence>
<feature type="compositionally biased region" description="Polar residues" evidence="1">
    <location>
        <begin position="115"/>
        <end position="138"/>
    </location>
</feature>
<accession>B7P4V8</accession>
<evidence type="ECO:0000313" key="3">
    <source>
        <dbReference type="EnsemblMetazoa" id="ISCW001189-PA"/>
    </source>
</evidence>
<dbReference type="EnsemblMetazoa" id="ISCW001189-RA">
    <property type="protein sequence ID" value="ISCW001189-PA"/>
    <property type="gene ID" value="ISCW001189"/>
</dbReference>